<feature type="non-terminal residue" evidence="2">
    <location>
        <position position="410"/>
    </location>
</feature>
<proteinExistence type="predicted"/>
<comment type="caution">
    <text evidence="2">The sequence shown here is derived from an EMBL/GenBank/DDBJ whole genome shotgun (WGS) entry which is preliminary data.</text>
</comment>
<feature type="compositionally biased region" description="Polar residues" evidence="1">
    <location>
        <begin position="231"/>
        <end position="242"/>
    </location>
</feature>
<protein>
    <submittedName>
        <fullName evidence="2">Uncharacterized protein</fullName>
    </submittedName>
</protein>
<evidence type="ECO:0000256" key="1">
    <source>
        <dbReference type="SAM" id="MobiDB-lite"/>
    </source>
</evidence>
<feature type="non-terminal residue" evidence="2">
    <location>
        <position position="1"/>
    </location>
</feature>
<feature type="region of interest" description="Disordered" evidence="1">
    <location>
        <begin position="222"/>
        <end position="242"/>
    </location>
</feature>
<name>A0A0F9BFG0_9ZZZZ</name>
<evidence type="ECO:0000313" key="2">
    <source>
        <dbReference type="EMBL" id="KKK83151.1"/>
    </source>
</evidence>
<organism evidence="2">
    <name type="scientific">marine sediment metagenome</name>
    <dbReference type="NCBI Taxonomy" id="412755"/>
    <lineage>
        <taxon>unclassified sequences</taxon>
        <taxon>metagenomes</taxon>
        <taxon>ecological metagenomes</taxon>
    </lineage>
</organism>
<dbReference type="AlphaFoldDB" id="A0A0F9BFG0"/>
<gene>
    <name evidence="2" type="ORF">LCGC14_2796260</name>
</gene>
<sequence>YSTQFVRLVLQREQPVTAFHADSSSPDVLTDKLNYIDGTFAPSPATNTNIVIVGFASGKLVASTEVFLYSTQAIDDTAGNWNVATSSDNTDAQYTLSNFQATGLSVQENPVSDVDTGGNGIQFKYTISFTAPSIGGLQYWRIKHSTSDILNDVTEVQILEPLTPTITYFESDGDFASSFLFEQSNILDACWDPNNNSPDGQFFTIRFNDALTGTSTVTLDDDFSEDDAGTASGTNNFNPARWTENTTNSQFLRVTDLLSYNVAIGKGQIETTYTFEEDFDVQLDITPTTATTEDMWFVMQALDDDNKALMSEGIGIELSPTNSGVFFSSYIDNFTNTAPTATMRDLRAQWHNVASGTDSFAIVFDGGTAWTVSGTETGVLVDATTGVLYDESTAPTTPVEFLISATSTPT</sequence>
<reference evidence="2" key="1">
    <citation type="journal article" date="2015" name="Nature">
        <title>Complex archaea that bridge the gap between prokaryotes and eukaryotes.</title>
        <authorList>
            <person name="Spang A."/>
            <person name="Saw J.H."/>
            <person name="Jorgensen S.L."/>
            <person name="Zaremba-Niedzwiedzka K."/>
            <person name="Martijn J."/>
            <person name="Lind A.E."/>
            <person name="van Eijk R."/>
            <person name="Schleper C."/>
            <person name="Guy L."/>
            <person name="Ettema T.J."/>
        </authorList>
    </citation>
    <scope>NUCLEOTIDE SEQUENCE</scope>
</reference>
<accession>A0A0F9BFG0</accession>
<dbReference type="EMBL" id="LAZR01052357">
    <property type="protein sequence ID" value="KKK83151.1"/>
    <property type="molecule type" value="Genomic_DNA"/>
</dbReference>